<dbReference type="InterPro" id="IPR016187">
    <property type="entry name" value="CTDL_fold"/>
</dbReference>
<dbReference type="InterPro" id="IPR010982">
    <property type="entry name" value="Lambda_DNA-bd_dom_sf"/>
</dbReference>
<organism evidence="2 3">
    <name type="scientific">Frankia canadensis</name>
    <dbReference type="NCBI Taxonomy" id="1836972"/>
    <lineage>
        <taxon>Bacteria</taxon>
        <taxon>Bacillati</taxon>
        <taxon>Actinomycetota</taxon>
        <taxon>Actinomycetes</taxon>
        <taxon>Frankiales</taxon>
        <taxon>Frankiaceae</taxon>
        <taxon>Frankia</taxon>
    </lineage>
</organism>
<feature type="domain" description="Sulfatase-modifying factor enzyme-like" evidence="1">
    <location>
        <begin position="102"/>
        <end position="281"/>
    </location>
</feature>
<evidence type="ECO:0000259" key="1">
    <source>
        <dbReference type="Pfam" id="PF03781"/>
    </source>
</evidence>
<evidence type="ECO:0000313" key="3">
    <source>
        <dbReference type="Proteomes" id="UP000234331"/>
    </source>
</evidence>
<dbReference type="InterPro" id="IPR051043">
    <property type="entry name" value="Sulfatase_Mod_Factor_Kinase"/>
</dbReference>
<dbReference type="PANTHER" id="PTHR23150:SF19">
    <property type="entry name" value="FORMYLGLYCINE-GENERATING ENZYME"/>
    <property type="match status" value="1"/>
</dbReference>
<dbReference type="InterPro" id="IPR005532">
    <property type="entry name" value="SUMF_dom"/>
</dbReference>
<dbReference type="InterPro" id="IPR042095">
    <property type="entry name" value="SUMF_sf"/>
</dbReference>
<keyword evidence="3" id="KW-1185">Reference proteome</keyword>
<name>A0A2I2KNG1_9ACTN</name>
<gene>
    <name evidence="2" type="ORF">FRACA_1770007</name>
</gene>
<dbReference type="SUPFAM" id="SSF56436">
    <property type="entry name" value="C-type lectin-like"/>
    <property type="match status" value="1"/>
</dbReference>
<dbReference type="GO" id="GO:0003677">
    <property type="term" value="F:DNA binding"/>
    <property type="evidence" value="ECO:0007669"/>
    <property type="project" value="InterPro"/>
</dbReference>
<reference evidence="2 3" key="1">
    <citation type="submission" date="2017-06" db="EMBL/GenBank/DDBJ databases">
        <authorList>
            <person name="Kim H.J."/>
            <person name="Triplett B.A."/>
        </authorList>
    </citation>
    <scope>NUCLEOTIDE SEQUENCE [LARGE SCALE GENOMIC DNA]</scope>
    <source>
        <strain evidence="2">FRACA_ARgP5</strain>
    </source>
</reference>
<dbReference type="EMBL" id="FZMO01000087">
    <property type="protein sequence ID" value="SNQ47205.1"/>
    <property type="molecule type" value="Genomic_DNA"/>
</dbReference>
<dbReference type="AlphaFoldDB" id="A0A2I2KNG1"/>
<proteinExistence type="predicted"/>
<dbReference type="InterPro" id="IPR001387">
    <property type="entry name" value="Cro/C1-type_HTH"/>
</dbReference>
<dbReference type="PANTHER" id="PTHR23150">
    <property type="entry name" value="SULFATASE MODIFYING FACTOR 1, 2"/>
    <property type="match status" value="1"/>
</dbReference>
<dbReference type="GO" id="GO:0120147">
    <property type="term" value="F:formylglycine-generating oxidase activity"/>
    <property type="evidence" value="ECO:0007669"/>
    <property type="project" value="TreeGrafter"/>
</dbReference>
<dbReference type="Pfam" id="PF03781">
    <property type="entry name" value="FGE-sulfatase"/>
    <property type="match status" value="1"/>
</dbReference>
<dbReference type="Gene3D" id="3.90.1580.10">
    <property type="entry name" value="paralog of FGE (formylglycine-generating enzyme)"/>
    <property type="match status" value="1"/>
</dbReference>
<accession>A0A2I2KNG1</accession>
<protein>
    <submittedName>
        <fullName evidence="2">Formylglycine-generating enzyme, required for sulfatase activity, contains SUMF1/FGE domain</fullName>
    </submittedName>
</protein>
<dbReference type="CDD" id="cd00093">
    <property type="entry name" value="HTH_XRE"/>
    <property type="match status" value="1"/>
</dbReference>
<dbReference type="Gene3D" id="1.10.260.40">
    <property type="entry name" value="lambda repressor-like DNA-binding domains"/>
    <property type="match status" value="1"/>
</dbReference>
<sequence length="290" mass="32146">MSITAFAHHLGVAERTVSKWEAGRESIIPRPVNQEALDTVLRRSPPEVRDRFVSLIGSVTTSTPSTHDIAPVDEADTSQTRHPVDGKLMIHVGEGEFMSGAAGEKLWIPSYWMDAHPVTNSDYARFIASSGHRPPRHWPAGECPPDLARHPVVWVTWHDAATYADWAGKILPTDRQWEKCARGPYGTRYPWGNSETTAKGNFRESGIGSTTPVDRYHSGVSPYGTYDMCGNTWEWLSTETEPGRRGLKGSAFTSPFRRAEPSRFNDASTGMLDDDTGFRCVSMEIPAPTD</sequence>
<evidence type="ECO:0000313" key="2">
    <source>
        <dbReference type="EMBL" id="SNQ47205.1"/>
    </source>
</evidence>
<dbReference type="Proteomes" id="UP000234331">
    <property type="component" value="Unassembled WGS sequence"/>
</dbReference>